<name>A0A486RC24_KLEPN</name>
<accession>A0A486RC24</accession>
<proteinExistence type="predicted"/>
<dbReference type="RefSeq" id="WP_260454499.1">
    <property type="nucleotide sequence ID" value="NZ_CAAGUH010000029.1"/>
</dbReference>
<protein>
    <submittedName>
        <fullName evidence="1">Uncharacterized protein</fullName>
    </submittedName>
</protein>
<sequence>MHCYTVEDARLGATQTLTEVAEALVSNVDAPLRAYAATIPVNQR</sequence>
<gene>
    <name evidence="1" type="ORF">SAMEA4873647_05260</name>
</gene>
<dbReference type="EMBL" id="CAAHCR010000020">
    <property type="protein sequence ID" value="VGL99374.1"/>
    <property type="molecule type" value="Genomic_DNA"/>
</dbReference>
<organism evidence="1">
    <name type="scientific">Klebsiella pneumoniae</name>
    <dbReference type="NCBI Taxonomy" id="573"/>
    <lineage>
        <taxon>Bacteria</taxon>
        <taxon>Pseudomonadati</taxon>
        <taxon>Pseudomonadota</taxon>
        <taxon>Gammaproteobacteria</taxon>
        <taxon>Enterobacterales</taxon>
        <taxon>Enterobacteriaceae</taxon>
        <taxon>Klebsiella/Raoultella group</taxon>
        <taxon>Klebsiella</taxon>
        <taxon>Klebsiella pneumoniae complex</taxon>
    </lineage>
</organism>
<evidence type="ECO:0000313" key="1">
    <source>
        <dbReference type="EMBL" id="VGL99374.1"/>
    </source>
</evidence>
<reference evidence="1" key="1">
    <citation type="submission" date="2019-03" db="EMBL/GenBank/DDBJ databases">
        <authorList>
            <consortium name="Pathogen Informatics"/>
        </authorList>
    </citation>
    <scope>NUCLEOTIDE SEQUENCE</scope>
    <source>
        <strain evidence="1">5012STDY7626445</strain>
    </source>
</reference>
<dbReference type="AlphaFoldDB" id="A0A486RC24"/>